<dbReference type="InterPro" id="IPR036188">
    <property type="entry name" value="FAD/NAD-bd_sf"/>
</dbReference>
<comment type="caution">
    <text evidence="2">The sequence shown here is derived from an EMBL/GenBank/DDBJ whole genome shotgun (WGS) entry which is preliminary data.</text>
</comment>
<dbReference type="SUPFAM" id="SSF51905">
    <property type="entry name" value="FAD/NAD(P)-binding domain"/>
    <property type="match status" value="1"/>
</dbReference>
<organism evidence="2 3">
    <name type="scientific">Rubripirellula tenax</name>
    <dbReference type="NCBI Taxonomy" id="2528015"/>
    <lineage>
        <taxon>Bacteria</taxon>
        <taxon>Pseudomonadati</taxon>
        <taxon>Planctomycetota</taxon>
        <taxon>Planctomycetia</taxon>
        <taxon>Pirellulales</taxon>
        <taxon>Pirellulaceae</taxon>
        <taxon>Rubripirellula</taxon>
    </lineage>
</organism>
<reference evidence="2 3" key="1">
    <citation type="submission" date="2019-02" db="EMBL/GenBank/DDBJ databases">
        <title>Deep-cultivation of Planctomycetes and their phenomic and genomic characterization uncovers novel biology.</title>
        <authorList>
            <person name="Wiegand S."/>
            <person name="Jogler M."/>
            <person name="Boedeker C."/>
            <person name="Pinto D."/>
            <person name="Vollmers J."/>
            <person name="Rivas-Marin E."/>
            <person name="Kohn T."/>
            <person name="Peeters S.H."/>
            <person name="Heuer A."/>
            <person name="Rast P."/>
            <person name="Oberbeckmann S."/>
            <person name="Bunk B."/>
            <person name="Jeske O."/>
            <person name="Meyerdierks A."/>
            <person name="Storesund J.E."/>
            <person name="Kallscheuer N."/>
            <person name="Luecker S."/>
            <person name="Lage O.M."/>
            <person name="Pohl T."/>
            <person name="Merkel B.J."/>
            <person name="Hornburger P."/>
            <person name="Mueller R.-W."/>
            <person name="Bruemmer F."/>
            <person name="Labrenz M."/>
            <person name="Spormann A.M."/>
            <person name="Op Den Camp H."/>
            <person name="Overmann J."/>
            <person name="Amann R."/>
            <person name="Jetten M.S.M."/>
            <person name="Mascher T."/>
            <person name="Medema M.H."/>
            <person name="Devos D.P."/>
            <person name="Kaster A.-K."/>
            <person name="Ovreas L."/>
            <person name="Rohde M."/>
            <person name="Galperin M.Y."/>
            <person name="Jogler C."/>
        </authorList>
    </citation>
    <scope>NUCLEOTIDE SEQUENCE [LARGE SCALE GENOMIC DNA]</scope>
    <source>
        <strain evidence="2 3">Poly51</strain>
    </source>
</reference>
<dbReference type="EMBL" id="SJPW01000003">
    <property type="protein sequence ID" value="TWU56755.1"/>
    <property type="molecule type" value="Genomic_DNA"/>
</dbReference>
<protein>
    <submittedName>
        <fullName evidence="2">Putrescine oxidase</fullName>
        <ecNumber evidence="2">1.4.3.10</ecNumber>
    </submittedName>
</protein>
<dbReference type="Pfam" id="PF01593">
    <property type="entry name" value="Amino_oxidase"/>
    <property type="match status" value="1"/>
</dbReference>
<keyword evidence="3" id="KW-1185">Reference proteome</keyword>
<dbReference type="Gene3D" id="1.10.3110.10">
    <property type="entry name" value="protoporphyrinogen ix oxidase, domain 3"/>
    <property type="match status" value="1"/>
</dbReference>
<dbReference type="Gene3D" id="3.90.660.20">
    <property type="entry name" value="Protoporphyrinogen oxidase, mitochondrial, domain 2"/>
    <property type="match status" value="1"/>
</dbReference>
<accession>A0A5C6F682</accession>
<evidence type="ECO:0000313" key="2">
    <source>
        <dbReference type="EMBL" id="TWU56755.1"/>
    </source>
</evidence>
<feature type="domain" description="Amine oxidase" evidence="1">
    <location>
        <begin position="24"/>
        <end position="434"/>
    </location>
</feature>
<dbReference type="GO" id="GO:0050232">
    <property type="term" value="F:putrescine oxidase activity"/>
    <property type="evidence" value="ECO:0007669"/>
    <property type="project" value="UniProtKB-EC"/>
</dbReference>
<name>A0A5C6F682_9BACT</name>
<dbReference type="EC" id="1.4.3.10" evidence="2"/>
<dbReference type="AlphaFoldDB" id="A0A5C6F682"/>
<gene>
    <name evidence="2" type="primary">puo</name>
    <name evidence="2" type="ORF">Poly51_26720</name>
</gene>
<keyword evidence="2" id="KW-0560">Oxidoreductase</keyword>
<proteinExistence type="predicted"/>
<evidence type="ECO:0000259" key="1">
    <source>
        <dbReference type="Pfam" id="PF01593"/>
    </source>
</evidence>
<sequence>MNLIDNENMESNENLDVVIVGGGLAGLTCAALLTEAGRSVTLLEATERVGGRVRTDVVDGFTMDHGFQILLTAYPACQRMLDYDALRLRYFEPGALIRQSGRFHVLSDPWRRPRHAIATATNPVGTLGDKLRIAKVRSRSRAGTLNDLYHRDDQATIDYLTEAGFSNSMIEGFFRPFIGGVFLDETLSQSSRLFEFVFRMFAEGKVAVPADGMGAIPRQLSDRLPRGTVRLQQSVTALDESRVHLSSGDQLQARQIIVATESTTAARLFGNNDIDTAWNQTTNLYYTAEQSPDDRQLLMIRGDEPGPVQSAVVLSDVAPEYSPGGKALVSVSVGPARDRMDSDYVDRNDVDAIDLAVRDQLRRWFGSPVNRWNRLAVYQVPYGLPRRSLEPVQRSIQAADYGGPKGVMVCGDHCETPSIHGAMNSGIRVAEAIIRQG</sequence>
<dbReference type="PANTHER" id="PTHR42841">
    <property type="entry name" value="AMINE OXIDASE"/>
    <property type="match status" value="1"/>
</dbReference>
<dbReference type="PRINTS" id="PR00420">
    <property type="entry name" value="RNGMNOXGNASE"/>
</dbReference>
<dbReference type="Gene3D" id="3.50.50.60">
    <property type="entry name" value="FAD/NAD(P)-binding domain"/>
    <property type="match status" value="1"/>
</dbReference>
<dbReference type="Proteomes" id="UP000318288">
    <property type="component" value="Unassembled WGS sequence"/>
</dbReference>
<dbReference type="InterPro" id="IPR002937">
    <property type="entry name" value="Amino_oxidase"/>
</dbReference>
<evidence type="ECO:0000313" key="3">
    <source>
        <dbReference type="Proteomes" id="UP000318288"/>
    </source>
</evidence>